<reference evidence="7" key="1">
    <citation type="submission" date="2023-12" db="EMBL/GenBank/DDBJ databases">
        <title>Novel isolates from deep terrestrial aquifers shed light on the physiology and ecology of the class Limnochordia.</title>
        <authorList>
            <person name="Karnachuk O.V."/>
            <person name="Lukina A.P."/>
            <person name="Avakyan M.R."/>
            <person name="Kadnikov V."/>
            <person name="Begmatov S."/>
            <person name="Beletsky A.V."/>
            <person name="Mardanov A.V."/>
            <person name="Ravin N.V."/>
        </authorList>
    </citation>
    <scope>NUCLEOTIDE SEQUENCE [LARGE SCALE GENOMIC DNA]</scope>
    <source>
        <strain evidence="7">LN</strain>
    </source>
</reference>
<sequence>MEEGLTFVLPVSELPPGSRRRVRVGGRTLALWHTPQGIYATDDTCTHERASLSEGDFEPEAGVVACPEHGARFDVRSGKALTLPAYKPLRTYPVEVHDGRIAVRLEG</sequence>
<dbReference type="Proteomes" id="UP001333102">
    <property type="component" value="Chromosome"/>
</dbReference>
<keyword evidence="1" id="KW-0001">2Fe-2S</keyword>
<dbReference type="Pfam" id="PF00355">
    <property type="entry name" value="Rieske"/>
    <property type="match status" value="1"/>
</dbReference>
<evidence type="ECO:0000259" key="5">
    <source>
        <dbReference type="PROSITE" id="PS51296"/>
    </source>
</evidence>
<protein>
    <submittedName>
        <fullName evidence="6">Non-heme iron oxygenase ferredoxin subunit</fullName>
    </submittedName>
</protein>
<dbReference type="PANTHER" id="PTHR21496">
    <property type="entry name" value="FERREDOXIN-RELATED"/>
    <property type="match status" value="1"/>
</dbReference>
<evidence type="ECO:0000256" key="3">
    <source>
        <dbReference type="ARBA" id="ARBA00023004"/>
    </source>
</evidence>
<keyword evidence="2" id="KW-0479">Metal-binding</keyword>
<evidence type="ECO:0000313" key="6">
    <source>
        <dbReference type="EMBL" id="WRP14047.1"/>
    </source>
</evidence>
<organism evidence="6 7">
    <name type="scientific">Geochorda subterranea</name>
    <dbReference type="NCBI Taxonomy" id="3109564"/>
    <lineage>
        <taxon>Bacteria</taxon>
        <taxon>Bacillati</taxon>
        <taxon>Bacillota</taxon>
        <taxon>Limnochordia</taxon>
        <taxon>Limnochordales</taxon>
        <taxon>Geochordaceae</taxon>
        <taxon>Geochorda</taxon>
    </lineage>
</organism>
<dbReference type="Gene3D" id="2.102.10.10">
    <property type="entry name" value="Rieske [2Fe-2S] iron-sulphur domain"/>
    <property type="match status" value="1"/>
</dbReference>
<dbReference type="SUPFAM" id="SSF50022">
    <property type="entry name" value="ISP domain"/>
    <property type="match status" value="1"/>
</dbReference>
<proteinExistence type="predicted"/>
<name>A0ABZ1BPM7_9FIRM</name>
<feature type="domain" description="Rieske" evidence="5">
    <location>
        <begin position="6"/>
        <end position="103"/>
    </location>
</feature>
<evidence type="ECO:0000256" key="2">
    <source>
        <dbReference type="ARBA" id="ARBA00022723"/>
    </source>
</evidence>
<evidence type="ECO:0000313" key="7">
    <source>
        <dbReference type="Proteomes" id="UP001333102"/>
    </source>
</evidence>
<dbReference type="InterPro" id="IPR017941">
    <property type="entry name" value="Rieske_2Fe-2S"/>
</dbReference>
<dbReference type="PROSITE" id="PS51296">
    <property type="entry name" value="RIESKE"/>
    <property type="match status" value="1"/>
</dbReference>
<dbReference type="RefSeq" id="WP_324668333.1">
    <property type="nucleotide sequence ID" value="NZ_CP141614.1"/>
</dbReference>
<evidence type="ECO:0000256" key="1">
    <source>
        <dbReference type="ARBA" id="ARBA00022714"/>
    </source>
</evidence>
<dbReference type="InterPro" id="IPR036922">
    <property type="entry name" value="Rieske_2Fe-2S_sf"/>
</dbReference>
<dbReference type="EMBL" id="CP141614">
    <property type="protein sequence ID" value="WRP14047.1"/>
    <property type="molecule type" value="Genomic_DNA"/>
</dbReference>
<gene>
    <name evidence="6" type="ORF">VLY81_11530</name>
</gene>
<dbReference type="CDD" id="cd03528">
    <property type="entry name" value="Rieske_RO_ferredoxin"/>
    <property type="match status" value="1"/>
</dbReference>
<evidence type="ECO:0000256" key="4">
    <source>
        <dbReference type="ARBA" id="ARBA00023014"/>
    </source>
</evidence>
<accession>A0ABZ1BPM7</accession>
<keyword evidence="7" id="KW-1185">Reference proteome</keyword>
<keyword evidence="3" id="KW-0408">Iron</keyword>
<keyword evidence="4" id="KW-0411">Iron-sulfur</keyword>
<dbReference type="PANTHER" id="PTHR21496:SF23">
    <property type="entry name" value="3-PHENYLPROPIONATE_CINNAMIC ACID DIOXYGENASE FERREDOXIN SUBUNIT"/>
    <property type="match status" value="1"/>
</dbReference>